<keyword evidence="2" id="KW-0677">Repeat</keyword>
<feature type="compositionally biased region" description="Low complexity" evidence="8">
    <location>
        <begin position="15"/>
        <end position="33"/>
    </location>
</feature>
<keyword evidence="5" id="KW-0805">Transcription regulation</keyword>
<dbReference type="PROSITE" id="PS00028">
    <property type="entry name" value="ZINC_FINGER_C2H2_1"/>
    <property type="match status" value="1"/>
</dbReference>
<dbReference type="GO" id="GO:0006355">
    <property type="term" value="P:regulation of DNA-templated transcription"/>
    <property type="evidence" value="ECO:0007669"/>
    <property type="project" value="UniProtKB-ARBA"/>
</dbReference>
<dbReference type="PROSITE" id="PS50157">
    <property type="entry name" value="ZINC_FINGER_C2H2_2"/>
    <property type="match status" value="1"/>
</dbReference>
<evidence type="ECO:0000256" key="7">
    <source>
        <dbReference type="PROSITE-ProRule" id="PRU00042"/>
    </source>
</evidence>
<proteinExistence type="predicted"/>
<feature type="region of interest" description="Disordered" evidence="8">
    <location>
        <begin position="1"/>
        <end position="76"/>
    </location>
</feature>
<feature type="region of interest" description="Disordered" evidence="8">
    <location>
        <begin position="687"/>
        <end position="710"/>
    </location>
</feature>
<name>A0ABD1ZNC2_9MARC</name>
<sequence>MNFEATRIATDSDMAASSGAGTAAPGSPSAIAPLPFSLSPSTNFQLEPVTNNVVEGSTSGSNKRKRRPAGTPDPDAEVVALSPRTLLESDRYICDICSQGFQRDQNLQMHRRRHKVPWKLLRKATTDMRKRVYVCPEPTCLHHDPSHALGDLVGIKKHYRRKHSTDKQWKCEKCSKGYAVQSDYKAHLKTCGTRGHCCDCGRVFSRVESFIEHQDTCIAAKEKSGIHIGLVSDGQQNRRLDIDSPSSRSLSADCLSVDPSRSALSDSAVMPSCSEVEYGEMPVSSSSPSARSHQWVILGDNRELQLLPEDDKSATGHGSSQSSIIMHMLSNPASDRRVSPVFGVRGNPSPDPISVQSRDGRPRRTQGEDRESTPRLQLSIGPYSVTEDVPNFGEKHVQMASMAGHSTHADVYNYDARSITATERAAGVFSRTQQHQRLQRRASDGSITKAFGLEGNPVGVLHSLNESAPARLRGAAEILRSDINVNKEGREGLGESLRLSSSSQLAIGPNTGRGSACMRMESGADEHSGSVASLTFSKCTGSWEQSSKQQSTFLDCTDSWEQSSKQQAGNRFTPTTSAITILRARTCVDEKMATMMPLNPGHQIHSGGTIAQEGTSTGAAAAAQGVELETTSQRESIGRPDFGNAWSELAVARRTKEQARVELEQAESQLAQAELLKQEAREQMKLASAEKTYAEHARENAKRQRELAESELNSAKRAREEAQSEIAKAQMLKERADHFVDIASRCSLAPATGASMSANCPTTDATSTAQIPELQHNSYHHHRQVPFSRDRNFASLPLEAPSFSPTLSSFQVLPSPRYSSSSVIPPTFTGTSSVNLPSISLPPYASYETIRSSVPSLLSMFSSSSSMVTESHDQTLRSPKPEII</sequence>
<dbReference type="EMBL" id="JBHFFA010000001">
    <property type="protein sequence ID" value="KAL2652782.1"/>
    <property type="molecule type" value="Genomic_DNA"/>
</dbReference>
<keyword evidence="4" id="KW-0862">Zinc</keyword>
<dbReference type="AlphaFoldDB" id="A0ABD1ZNC2"/>
<gene>
    <name evidence="10" type="ORF">R1flu_020910</name>
</gene>
<evidence type="ECO:0000256" key="8">
    <source>
        <dbReference type="SAM" id="MobiDB-lite"/>
    </source>
</evidence>
<dbReference type="SUPFAM" id="SSF57667">
    <property type="entry name" value="beta-beta-alpha zinc fingers"/>
    <property type="match status" value="1"/>
</dbReference>
<evidence type="ECO:0000256" key="3">
    <source>
        <dbReference type="ARBA" id="ARBA00022771"/>
    </source>
</evidence>
<comment type="caution">
    <text evidence="10">The sequence shown here is derived from an EMBL/GenBank/DDBJ whole genome shotgun (WGS) entry which is preliminary data.</text>
</comment>
<dbReference type="GO" id="GO:0008270">
    <property type="term" value="F:zinc ion binding"/>
    <property type="evidence" value="ECO:0007669"/>
    <property type="project" value="UniProtKB-KW"/>
</dbReference>
<dbReference type="InterPro" id="IPR055187">
    <property type="entry name" value="C2CH-3rd_BIRD-IDD"/>
</dbReference>
<feature type="compositionally biased region" description="Polar residues" evidence="8">
    <location>
        <begin position="38"/>
        <end position="61"/>
    </location>
</feature>
<keyword evidence="1" id="KW-0479">Metal-binding</keyword>
<protein>
    <recommendedName>
        <fullName evidence="9">C2H2-type domain-containing protein</fullName>
    </recommendedName>
</protein>
<keyword evidence="6" id="KW-0804">Transcription</keyword>
<dbReference type="SMART" id="SM00355">
    <property type="entry name" value="ZnF_C2H2"/>
    <property type="match status" value="4"/>
</dbReference>
<keyword evidence="11" id="KW-1185">Reference proteome</keyword>
<dbReference type="InterPro" id="IPR013087">
    <property type="entry name" value="Znf_C2H2_type"/>
</dbReference>
<accession>A0ABD1ZNC2</accession>
<evidence type="ECO:0000256" key="5">
    <source>
        <dbReference type="ARBA" id="ARBA00023015"/>
    </source>
</evidence>
<organism evidence="10 11">
    <name type="scientific">Riccia fluitans</name>
    <dbReference type="NCBI Taxonomy" id="41844"/>
    <lineage>
        <taxon>Eukaryota</taxon>
        <taxon>Viridiplantae</taxon>
        <taxon>Streptophyta</taxon>
        <taxon>Embryophyta</taxon>
        <taxon>Marchantiophyta</taxon>
        <taxon>Marchantiopsida</taxon>
        <taxon>Marchantiidae</taxon>
        <taxon>Marchantiales</taxon>
        <taxon>Ricciaceae</taxon>
        <taxon>Riccia</taxon>
    </lineage>
</organism>
<evidence type="ECO:0000313" key="10">
    <source>
        <dbReference type="EMBL" id="KAL2652782.1"/>
    </source>
</evidence>
<reference evidence="10 11" key="1">
    <citation type="submission" date="2024-09" db="EMBL/GenBank/DDBJ databases">
        <title>Chromosome-scale assembly of Riccia fluitans.</title>
        <authorList>
            <person name="Paukszto L."/>
            <person name="Sawicki J."/>
            <person name="Karawczyk K."/>
            <person name="Piernik-Szablinska J."/>
            <person name="Szczecinska M."/>
            <person name="Mazdziarz M."/>
        </authorList>
    </citation>
    <scope>NUCLEOTIDE SEQUENCE [LARGE SCALE GENOMIC DNA]</scope>
    <source>
        <strain evidence="10">Rf_01</strain>
        <tissue evidence="10">Aerial parts of the thallus</tissue>
    </source>
</reference>
<evidence type="ECO:0000256" key="6">
    <source>
        <dbReference type="ARBA" id="ARBA00023163"/>
    </source>
</evidence>
<dbReference type="PANTHER" id="PTHR10593:SF10">
    <property type="entry name" value="OS08G0467100 PROTEIN"/>
    <property type="match status" value="1"/>
</dbReference>
<feature type="compositionally biased region" description="Basic and acidic residues" evidence="8">
    <location>
        <begin position="358"/>
        <end position="373"/>
    </location>
</feature>
<feature type="domain" description="C2H2-type" evidence="9">
    <location>
        <begin position="92"/>
        <end position="114"/>
    </location>
</feature>
<dbReference type="InterPro" id="IPR055186">
    <property type="entry name" value="C2H2-2nd_BIRD-IDD"/>
</dbReference>
<feature type="region of interest" description="Disordered" evidence="8">
    <location>
        <begin position="336"/>
        <end position="375"/>
    </location>
</feature>
<feature type="compositionally biased region" description="Basic and acidic residues" evidence="8">
    <location>
        <begin position="692"/>
        <end position="708"/>
    </location>
</feature>
<evidence type="ECO:0000256" key="4">
    <source>
        <dbReference type="ARBA" id="ARBA00022833"/>
    </source>
</evidence>
<dbReference type="CDD" id="cd06503">
    <property type="entry name" value="ATP-synt_Fo_b"/>
    <property type="match status" value="1"/>
</dbReference>
<evidence type="ECO:0000256" key="1">
    <source>
        <dbReference type="ARBA" id="ARBA00022723"/>
    </source>
</evidence>
<evidence type="ECO:0000313" key="11">
    <source>
        <dbReference type="Proteomes" id="UP001605036"/>
    </source>
</evidence>
<dbReference type="PANTHER" id="PTHR10593">
    <property type="entry name" value="SERINE/THREONINE-PROTEIN KINASE RIO"/>
    <property type="match status" value="1"/>
</dbReference>
<evidence type="ECO:0000259" key="9">
    <source>
        <dbReference type="PROSITE" id="PS50157"/>
    </source>
</evidence>
<dbReference type="InterPro" id="IPR031140">
    <property type="entry name" value="IDD1-16"/>
</dbReference>
<evidence type="ECO:0000256" key="2">
    <source>
        <dbReference type="ARBA" id="ARBA00022737"/>
    </source>
</evidence>
<dbReference type="Proteomes" id="UP001605036">
    <property type="component" value="Unassembled WGS sequence"/>
</dbReference>
<dbReference type="FunFam" id="3.30.160.60:FF:000554">
    <property type="entry name" value="protein indeterminate-domain 12-like"/>
    <property type="match status" value="1"/>
</dbReference>
<dbReference type="Gene3D" id="3.30.160.60">
    <property type="entry name" value="Classic Zinc Finger"/>
    <property type="match status" value="1"/>
</dbReference>
<keyword evidence="3 7" id="KW-0863">Zinc-finger</keyword>
<dbReference type="Pfam" id="PF22996">
    <property type="entry name" value="C2H2-2nd_BIRD-IDD"/>
    <property type="match status" value="1"/>
</dbReference>
<dbReference type="InterPro" id="IPR036236">
    <property type="entry name" value="Znf_C2H2_sf"/>
</dbReference>
<dbReference type="Pfam" id="PF22995">
    <property type="entry name" value="C2CH-3rd_BIRD-IDD"/>
    <property type="match status" value="1"/>
</dbReference>